<evidence type="ECO:0000256" key="4">
    <source>
        <dbReference type="ARBA" id="ARBA00008392"/>
    </source>
</evidence>
<dbReference type="FunFam" id="3.40.640.10:FF:000006">
    <property type="entry name" value="5-aminolevulinate synthase, mitochondrial"/>
    <property type="match status" value="1"/>
</dbReference>
<dbReference type="InterPro" id="IPR015421">
    <property type="entry name" value="PyrdxlP-dep_Trfase_major"/>
</dbReference>
<keyword evidence="11" id="KW-0496">Mitochondrion</keyword>
<comment type="cofactor">
    <cofactor evidence="1 10">
        <name>pyridoxal 5'-phosphate</name>
        <dbReference type="ChEBI" id="CHEBI:597326"/>
    </cofactor>
</comment>
<dbReference type="InterPro" id="IPR015422">
    <property type="entry name" value="PyrdxlP-dep_Trfase_small"/>
</dbReference>
<dbReference type="GO" id="GO:0006782">
    <property type="term" value="P:protoporphyrinogen IX biosynthetic process"/>
    <property type="evidence" value="ECO:0007669"/>
    <property type="project" value="UniProtKB-UniRule"/>
</dbReference>
<dbReference type="InterPro" id="IPR050087">
    <property type="entry name" value="AON_synthase_class-II"/>
</dbReference>
<protein>
    <recommendedName>
        <fullName evidence="11">5-aminolevulinate synthase</fullName>
        <ecNumber evidence="11">2.3.1.37</ecNumber>
    </recommendedName>
    <alternativeName>
        <fullName evidence="11">5-aminolevulinic acid synthase</fullName>
    </alternativeName>
    <alternativeName>
        <fullName evidence="11">Delta-ALA synthase</fullName>
    </alternativeName>
    <alternativeName>
        <fullName evidence="11">Delta-aminolevulinate synthase</fullName>
    </alternativeName>
</protein>
<name>A0A9W7SM90_9PEZI</name>
<evidence type="ECO:0000256" key="11">
    <source>
        <dbReference type="RuleBase" id="RU910713"/>
    </source>
</evidence>
<evidence type="ECO:0000256" key="8">
    <source>
        <dbReference type="ARBA" id="ARBA00023315"/>
    </source>
</evidence>
<dbReference type="CDD" id="cd06454">
    <property type="entry name" value="KBL_like"/>
    <property type="match status" value="1"/>
</dbReference>
<comment type="similarity">
    <text evidence="4 10">Belongs to the class-II pyridoxal-phosphate-dependent aminotransferase family.</text>
</comment>
<evidence type="ECO:0000256" key="10">
    <source>
        <dbReference type="RuleBase" id="RU003693"/>
    </source>
</evidence>
<evidence type="ECO:0000256" key="9">
    <source>
        <dbReference type="ARBA" id="ARBA00047654"/>
    </source>
</evidence>
<feature type="domain" description="Aminotransferase class I/classII large" evidence="12">
    <location>
        <begin position="83"/>
        <end position="443"/>
    </location>
</feature>
<keyword evidence="6 10" id="KW-0663">Pyridoxal phosphate</keyword>
<dbReference type="Gene3D" id="3.40.640.10">
    <property type="entry name" value="Type I PLP-dependent aspartate aminotransferase-like (Major domain)"/>
    <property type="match status" value="1"/>
</dbReference>
<evidence type="ECO:0000256" key="1">
    <source>
        <dbReference type="ARBA" id="ARBA00001933"/>
    </source>
</evidence>
<comment type="catalytic activity">
    <reaction evidence="9 11">
        <text>succinyl-CoA + glycine + H(+) = 5-aminolevulinate + CO2 + CoA</text>
        <dbReference type="Rhea" id="RHEA:12921"/>
        <dbReference type="ChEBI" id="CHEBI:15378"/>
        <dbReference type="ChEBI" id="CHEBI:16526"/>
        <dbReference type="ChEBI" id="CHEBI:57287"/>
        <dbReference type="ChEBI" id="CHEBI:57292"/>
        <dbReference type="ChEBI" id="CHEBI:57305"/>
        <dbReference type="ChEBI" id="CHEBI:356416"/>
        <dbReference type="EC" id="2.3.1.37"/>
    </reaction>
</comment>
<keyword evidence="8 11" id="KW-0012">Acyltransferase</keyword>
<dbReference type="PANTHER" id="PTHR13693:SF102">
    <property type="entry name" value="2-AMINO-3-KETOBUTYRATE COENZYME A LIGASE, MITOCHONDRIAL"/>
    <property type="match status" value="1"/>
</dbReference>
<sequence>MAGQATSLAVPGFEHFRPLDTFVKALTARSQEGLHTFNYEAFLQHEIDKKRNDNSYRVFNNVNRLAKAFPQAHRGDEASEDVVTVWCSNDYLGMGGNQQVLDVMHETLETYGAGSGGTRNISGHNQHAVELEATLANLHAKESALVFTSCFVANDATLGTLGTQLPGCVILSDEANHASMIEGIRHAKADKIIFKHNDMADLETKLSAIPKSTPKIIAFESVYSISGSVSPIERICDLAEKYGAITFLDEVHAVGMYGPTGAGVAQHLDWDIHEQAFAGVGDRKRTIMDRVDIITGTLAKAYGGIGGYIAASSRLVDLVRSLSPGFIFTTSLPPAVMAGGQKSVEIQRHNQAARQKQQIHAQMVKRALVRKGIPVMANPTHIVPVAVGDAMKAKQASDLLLENHGLYVQAINYPTVPRGQERLRITPTPGHTHDLQLELVDALDMVWTQLGLRRLEEWIAELPTWTKFEGESEKGEQESLWSDKQLGAENIRDIEHQLSRMADWTFSPLDAEMVSGRAVVPEQPYSN</sequence>
<dbReference type="GO" id="GO:0030170">
    <property type="term" value="F:pyridoxal phosphate binding"/>
    <property type="evidence" value="ECO:0007669"/>
    <property type="project" value="UniProtKB-UniRule"/>
</dbReference>
<dbReference type="AlphaFoldDB" id="A0A9W7SM90"/>
<evidence type="ECO:0000256" key="3">
    <source>
        <dbReference type="ARBA" id="ARBA00005029"/>
    </source>
</evidence>
<dbReference type="Pfam" id="PF00155">
    <property type="entry name" value="Aminotran_1_2"/>
    <property type="match status" value="1"/>
</dbReference>
<reference evidence="13 14" key="1">
    <citation type="journal article" date="2018" name="IMA Fungus">
        <title>IMA Genome-F 10: Nine draft genome sequences of Claviceps purpurea s.lat., including C. arundinis, C. humidiphila, and C. cf. spartinae, pseudomolecules for the pitch canker pathogen Fusarium circinatum, draft genome of Davidsoniella eucalypti, Grosmannia galeiformis, Quambalaria eucalypti, and Teratosphaeria destructans.</title>
        <authorList>
            <person name="Wingfield B.D."/>
            <person name="Liu M."/>
            <person name="Nguyen H.D."/>
            <person name="Lane F.A."/>
            <person name="Morgan S.W."/>
            <person name="De Vos L."/>
            <person name="Wilken P.M."/>
            <person name="Duong T.A."/>
            <person name="Aylward J."/>
            <person name="Coetzee M.P."/>
            <person name="Dadej K."/>
            <person name="De Beer Z.W."/>
            <person name="Findlay W."/>
            <person name="Havenga M."/>
            <person name="Kolarik M."/>
            <person name="Menzies J.G."/>
            <person name="Naidoo K."/>
            <person name="Pochopski O."/>
            <person name="Shoukouhi P."/>
            <person name="Santana Q.C."/>
            <person name="Seifert K.A."/>
            <person name="Soal N."/>
            <person name="Steenkamp E.T."/>
            <person name="Tatham C.T."/>
            <person name="van der Nest M.A."/>
            <person name="Wingfield M.J."/>
        </authorList>
    </citation>
    <scope>NUCLEOTIDE SEQUENCE [LARGE SCALE GENOMIC DNA]</scope>
    <source>
        <strain evidence="13">CMW44962</strain>
    </source>
</reference>
<dbReference type="Gene3D" id="3.90.1150.10">
    <property type="entry name" value="Aspartate Aminotransferase, domain 1"/>
    <property type="match status" value="1"/>
</dbReference>
<evidence type="ECO:0000256" key="5">
    <source>
        <dbReference type="ARBA" id="ARBA00022679"/>
    </source>
</evidence>
<dbReference type="EMBL" id="RIBY02002189">
    <property type="protein sequence ID" value="KAH9823621.1"/>
    <property type="molecule type" value="Genomic_DNA"/>
</dbReference>
<evidence type="ECO:0000256" key="7">
    <source>
        <dbReference type="ARBA" id="ARBA00023133"/>
    </source>
</evidence>
<evidence type="ECO:0000313" key="13">
    <source>
        <dbReference type="EMBL" id="KAH9823621.1"/>
    </source>
</evidence>
<dbReference type="InterPro" id="IPR004839">
    <property type="entry name" value="Aminotransferase_I/II_large"/>
</dbReference>
<dbReference type="EC" id="2.3.1.37" evidence="11"/>
<dbReference type="InterPro" id="IPR001917">
    <property type="entry name" value="Aminotrans_II_pyridoxalP_BS"/>
</dbReference>
<dbReference type="GO" id="GO:0003870">
    <property type="term" value="F:5-aminolevulinate synthase activity"/>
    <property type="evidence" value="ECO:0007669"/>
    <property type="project" value="UniProtKB-EC"/>
</dbReference>
<dbReference type="OrthoDB" id="10263824at2759"/>
<dbReference type="NCBIfam" id="TIGR01821">
    <property type="entry name" value="5aminolev_synth"/>
    <property type="match status" value="1"/>
</dbReference>
<comment type="subcellular location">
    <subcellularLocation>
        <location evidence="11">Mitochondrion matrix</location>
    </subcellularLocation>
</comment>
<comment type="function">
    <text evidence="2">Catalyzes the synthesis of 5-aminolevulinate (ALA) from succinyl-CoA and glycine, the first and rate-limiting step in heme biosynthesis.</text>
</comment>
<evidence type="ECO:0000313" key="14">
    <source>
        <dbReference type="Proteomes" id="UP001138500"/>
    </source>
</evidence>
<accession>A0A9W7SM90</accession>
<dbReference type="InterPro" id="IPR010961">
    <property type="entry name" value="4pyrrol_synth_NH2levulA_synth"/>
</dbReference>
<evidence type="ECO:0000256" key="2">
    <source>
        <dbReference type="ARBA" id="ARBA00003076"/>
    </source>
</evidence>
<dbReference type="GO" id="GO:0005759">
    <property type="term" value="C:mitochondrial matrix"/>
    <property type="evidence" value="ECO:0007669"/>
    <property type="project" value="UniProtKB-SubCell"/>
</dbReference>
<organism evidence="13 14">
    <name type="scientific">Teratosphaeria destructans</name>
    <dbReference type="NCBI Taxonomy" id="418781"/>
    <lineage>
        <taxon>Eukaryota</taxon>
        <taxon>Fungi</taxon>
        <taxon>Dikarya</taxon>
        <taxon>Ascomycota</taxon>
        <taxon>Pezizomycotina</taxon>
        <taxon>Dothideomycetes</taxon>
        <taxon>Dothideomycetidae</taxon>
        <taxon>Mycosphaerellales</taxon>
        <taxon>Teratosphaeriaceae</taxon>
        <taxon>Teratosphaeria</taxon>
    </lineage>
</organism>
<dbReference type="SUPFAM" id="SSF53383">
    <property type="entry name" value="PLP-dependent transferases"/>
    <property type="match status" value="1"/>
</dbReference>
<keyword evidence="5 11" id="KW-0808">Transferase</keyword>
<evidence type="ECO:0000259" key="12">
    <source>
        <dbReference type="Pfam" id="PF00155"/>
    </source>
</evidence>
<dbReference type="PROSITE" id="PS00599">
    <property type="entry name" value="AA_TRANSFER_CLASS_2"/>
    <property type="match status" value="1"/>
</dbReference>
<dbReference type="InterPro" id="IPR015424">
    <property type="entry name" value="PyrdxlP-dep_Trfase"/>
</dbReference>
<dbReference type="Proteomes" id="UP001138500">
    <property type="component" value="Unassembled WGS sequence"/>
</dbReference>
<reference evidence="13 14" key="2">
    <citation type="journal article" date="2021" name="Curr. Genet.">
        <title>Genetic response to nitrogen starvation in the aggressive Eucalyptus foliar pathogen Teratosphaeria destructans.</title>
        <authorList>
            <person name="Havenga M."/>
            <person name="Wingfield B.D."/>
            <person name="Wingfield M.J."/>
            <person name="Dreyer L.L."/>
            <person name="Roets F."/>
            <person name="Aylward J."/>
        </authorList>
    </citation>
    <scope>NUCLEOTIDE SEQUENCE [LARGE SCALE GENOMIC DNA]</scope>
    <source>
        <strain evidence="13">CMW44962</strain>
    </source>
</reference>
<keyword evidence="14" id="KW-1185">Reference proteome</keyword>
<evidence type="ECO:0000256" key="6">
    <source>
        <dbReference type="ARBA" id="ARBA00022898"/>
    </source>
</evidence>
<proteinExistence type="inferred from homology"/>
<gene>
    <name evidence="13" type="ORF">Tdes44962_MAKER04581</name>
</gene>
<keyword evidence="7 11" id="KW-0350">Heme biosynthesis</keyword>
<comment type="caution">
    <text evidence="13">The sequence shown here is derived from an EMBL/GenBank/DDBJ whole genome shotgun (WGS) entry which is preliminary data.</text>
</comment>
<dbReference type="PANTHER" id="PTHR13693">
    <property type="entry name" value="CLASS II AMINOTRANSFERASE/8-AMINO-7-OXONONANOATE SYNTHASE"/>
    <property type="match status" value="1"/>
</dbReference>
<comment type="pathway">
    <text evidence="3 11">Porphyrin-containing compound metabolism; protoporphyrin-IX biosynthesis; 5-aminolevulinate from glycine: step 1/1.</text>
</comment>